<dbReference type="PANTHER" id="PTHR11070:SF65">
    <property type="entry name" value="DNA 3'-5' HELICASE"/>
    <property type="match status" value="1"/>
</dbReference>
<reference evidence="12 13" key="1">
    <citation type="submission" date="2020-02" db="EMBL/GenBank/DDBJ databases">
        <title>Characterization of phylogenetic diversity of novel bifidobacterial species isolated in Czech ZOOs.</title>
        <authorList>
            <person name="Lugli G.A."/>
            <person name="Vera N.B."/>
            <person name="Ventura M."/>
        </authorList>
    </citation>
    <scope>NUCLEOTIDE SEQUENCE [LARGE SCALE GENOMIC DNA]</scope>
    <source>
        <strain evidence="12 13">DSM 109960</strain>
    </source>
</reference>
<dbReference type="PANTHER" id="PTHR11070">
    <property type="entry name" value="UVRD / RECB / PCRA DNA HELICASE FAMILY MEMBER"/>
    <property type="match status" value="1"/>
</dbReference>
<evidence type="ECO:0000256" key="2">
    <source>
        <dbReference type="ARBA" id="ARBA00022741"/>
    </source>
</evidence>
<evidence type="ECO:0000256" key="7">
    <source>
        <dbReference type="ARBA" id="ARBA00022840"/>
    </source>
</evidence>
<accession>A0A7Y0EUJ1</accession>
<keyword evidence="8" id="KW-0234">DNA repair</keyword>
<feature type="compositionally biased region" description="Low complexity" evidence="9">
    <location>
        <begin position="559"/>
        <end position="575"/>
    </location>
</feature>
<keyword evidence="5 12" id="KW-0347">Helicase</keyword>
<evidence type="ECO:0000256" key="9">
    <source>
        <dbReference type="SAM" id="MobiDB-lite"/>
    </source>
</evidence>
<proteinExistence type="predicted"/>
<evidence type="ECO:0000256" key="8">
    <source>
        <dbReference type="ARBA" id="ARBA00023204"/>
    </source>
</evidence>
<gene>
    <name evidence="12" type="ORF">G1C98_1359</name>
</gene>
<dbReference type="GO" id="GO:0005524">
    <property type="term" value="F:ATP binding"/>
    <property type="evidence" value="ECO:0007669"/>
    <property type="project" value="UniProtKB-KW"/>
</dbReference>
<sequence>MGDSGNATNAIETLMTGTAAKPLLIAGMPGAGKTTLAYRTLLDALRRFGDNGAVMCVPNRTLGSKLSDMAIRELGALAQARPVTTLSALAFRIIAADRSFSKLPTPKLLNGAEQDALLRQVLAVHLGHAVSGDLCDTCRLLRYYFAQDDWDGAVAPGLHVDGTESSTTAAMLENGISPSFVGQLRDMLARMDELGVKQERESELLDAPRHLPQDDWRDAERMTVQWRLAFALRDEYAQALANKYPDEYRLDASKLLVEGAAALERESGESADSRFDGTVPDMLIVDDFQDTTLAGLRFIETLHGRGVRIMLTGNPDESVQTFRGSYPEYLFDRARQGALQAQLIELGDAQDAGTQAPDQRTLVAARVSLSIASSEPNPLPIPRRPGKMPAYQGAWPISTTKQADDSLRTAIYRSPREELDDVVWRIKRSHLDRGSEWNDMAVIAHDNATVRQFGERLRRDGVPVRYSSVTRPLKSEPFVQGLFALIELARLREQGVDGTDMSLENIGAFARTRICALMGSALVTTGSKPGEGAPARIEPIESAMNSLESLAGLDGVTAGSADSAGAADSADSSSAEGVSCANGDKRNEKEGDDSEGSDLARIVREWNDLQNVKRQSEHEVTIQVADVADGTSPNADGGKGNDDGGGRPVACTVLAQYAMLALDAKEAPCADVLGVIGSVVGGGPHLKAFQRVFRLIDRVAEGMRALPSREPQFVLALAWDVTGVAENWQRMALSNTPEGRAANDRLDAAMRLFQYAQGGMVGTDIVGFIDQVRSMEIEADSLAKTGPVEQAVTLTTPAGAAGRHWSQVWIPAVQQDVWPNLAERATLFGGEDLADVVLHGTDGAQAGDFTHDARLETVLASEEKSFLVALTRGTSVMVSAVLNDDSTPSDFMYGYMPEHCPRDAGETVFATVGTDEDGGEFAGLDTDPRGLVTQARVTLARYPEDSPQARDARRTLALLAEYGVDIADPDNWPFLNDASQAQGNDESKTPDAGITTRTVEETMENGHPVVTLSPSAVDNLWACPVCWLMENRFAGPRIGSAATSFGTLIHAVAQKGSEEGLDLPGAVADSSVESKVDTVAHRLVDIYDAIKPDFSSIAKASERYAAMLKDEQAESTLHNLASYFVESNGSDYLNKNAGKFDIGVLESASCEEEFSARFGLDDILAAYNALPDMNAIGRTALMQLMGALVGGWPEDMCEDLTVRLSGRIDRKETRRLRDGSQAIRLIDYKTGRKRQLGEIFNDLQLVCYQLGLAFPEHGRGGAAPRIAQSALFYVQDDAAPATSYSPESAFQPPLLLGGALNAEGFTARDHYPRLDKFTDIPALPADKPDTLDAVDENAWQGFLSWNGTQAMWSLTMIARVFYAAAASRSHVIVAHPTKQHKGHCRMTDICPACAGQIDTVFETRQA</sequence>
<keyword evidence="6" id="KW-0269">Exonuclease</keyword>
<keyword evidence="7" id="KW-0067">ATP-binding</keyword>
<dbReference type="GO" id="GO:0006281">
    <property type="term" value="P:DNA repair"/>
    <property type="evidence" value="ECO:0007669"/>
    <property type="project" value="UniProtKB-KW"/>
</dbReference>
<dbReference type="InterPro" id="IPR011604">
    <property type="entry name" value="PDDEXK-like_dom_sf"/>
</dbReference>
<dbReference type="EMBL" id="JAAIIF010000010">
    <property type="protein sequence ID" value="NMM96623.1"/>
    <property type="molecule type" value="Genomic_DNA"/>
</dbReference>
<comment type="caution">
    <text evidence="12">The sequence shown here is derived from an EMBL/GenBank/DDBJ whole genome shotgun (WGS) entry which is preliminary data.</text>
</comment>
<evidence type="ECO:0000259" key="10">
    <source>
        <dbReference type="Pfam" id="PF00580"/>
    </source>
</evidence>
<keyword evidence="2" id="KW-0547">Nucleotide-binding</keyword>
<feature type="domain" description="UvrD-like helicase ATP-binding" evidence="10">
    <location>
        <begin position="22"/>
        <end position="330"/>
    </location>
</feature>
<keyword evidence="3" id="KW-0227">DNA damage</keyword>
<feature type="region of interest" description="Disordered" evidence="9">
    <location>
        <begin position="623"/>
        <end position="646"/>
    </location>
</feature>
<dbReference type="SUPFAM" id="SSF52540">
    <property type="entry name" value="P-loop containing nucleoside triphosphate hydrolases"/>
    <property type="match status" value="1"/>
</dbReference>
<evidence type="ECO:0000313" key="13">
    <source>
        <dbReference type="Proteomes" id="UP000529710"/>
    </source>
</evidence>
<dbReference type="Pfam" id="PF00580">
    <property type="entry name" value="UvrD-helicase"/>
    <property type="match status" value="1"/>
</dbReference>
<evidence type="ECO:0000256" key="4">
    <source>
        <dbReference type="ARBA" id="ARBA00022801"/>
    </source>
</evidence>
<dbReference type="InterPro" id="IPR014016">
    <property type="entry name" value="UvrD-like_ATP-bd"/>
</dbReference>
<dbReference type="InterPro" id="IPR027417">
    <property type="entry name" value="P-loop_NTPase"/>
</dbReference>
<evidence type="ECO:0000256" key="5">
    <source>
        <dbReference type="ARBA" id="ARBA00022806"/>
    </source>
</evidence>
<feature type="region of interest" description="Disordered" evidence="9">
    <location>
        <begin position="559"/>
        <end position="599"/>
    </location>
</feature>
<dbReference type="Gene3D" id="3.40.50.300">
    <property type="entry name" value="P-loop containing nucleotide triphosphate hydrolases"/>
    <property type="match status" value="2"/>
</dbReference>
<feature type="domain" description="PD-(D/E)XK endonuclease-like" evidence="11">
    <location>
        <begin position="1011"/>
        <end position="1291"/>
    </location>
</feature>
<dbReference type="Gene3D" id="3.90.320.10">
    <property type="match status" value="1"/>
</dbReference>
<organism evidence="12 13">
    <name type="scientific">Bifidobacterium erythrocebi</name>
    <dbReference type="NCBI Taxonomy" id="2675325"/>
    <lineage>
        <taxon>Bacteria</taxon>
        <taxon>Bacillati</taxon>
        <taxon>Actinomycetota</taxon>
        <taxon>Actinomycetes</taxon>
        <taxon>Bifidobacteriales</taxon>
        <taxon>Bifidobacteriaceae</taxon>
        <taxon>Bifidobacterium</taxon>
    </lineage>
</organism>
<keyword evidence="4" id="KW-0378">Hydrolase</keyword>
<evidence type="ECO:0000256" key="1">
    <source>
        <dbReference type="ARBA" id="ARBA00022722"/>
    </source>
</evidence>
<dbReference type="Pfam" id="PF12705">
    <property type="entry name" value="PDDEXK_1"/>
    <property type="match status" value="1"/>
</dbReference>
<dbReference type="Proteomes" id="UP000529710">
    <property type="component" value="Unassembled WGS sequence"/>
</dbReference>
<name>A0A7Y0EUJ1_9BIFI</name>
<dbReference type="Gene3D" id="1.10.486.10">
    <property type="entry name" value="PCRA, domain 4"/>
    <property type="match status" value="1"/>
</dbReference>
<dbReference type="GO" id="GO:0003677">
    <property type="term" value="F:DNA binding"/>
    <property type="evidence" value="ECO:0007669"/>
    <property type="project" value="InterPro"/>
</dbReference>
<dbReference type="GO" id="GO:0003678">
    <property type="term" value="F:DNA helicase activity"/>
    <property type="evidence" value="ECO:0007669"/>
    <property type="project" value="InterPro"/>
</dbReference>
<evidence type="ECO:0000313" key="12">
    <source>
        <dbReference type="EMBL" id="NMM96623.1"/>
    </source>
</evidence>
<evidence type="ECO:0000256" key="3">
    <source>
        <dbReference type="ARBA" id="ARBA00022763"/>
    </source>
</evidence>
<evidence type="ECO:0000259" key="11">
    <source>
        <dbReference type="Pfam" id="PF12705"/>
    </source>
</evidence>
<dbReference type="InterPro" id="IPR038726">
    <property type="entry name" value="PDDEXK_AddAB-type"/>
</dbReference>
<keyword evidence="13" id="KW-1185">Reference proteome</keyword>
<keyword evidence="1" id="KW-0540">Nuclease</keyword>
<protein>
    <submittedName>
        <fullName evidence="12">ATP-dependent DNA helicase UvrD</fullName>
    </submittedName>
</protein>
<dbReference type="InterPro" id="IPR000212">
    <property type="entry name" value="DNA_helicase_UvrD/REP"/>
</dbReference>
<dbReference type="GO" id="GO:0004527">
    <property type="term" value="F:exonuclease activity"/>
    <property type="evidence" value="ECO:0007669"/>
    <property type="project" value="UniProtKB-KW"/>
</dbReference>
<evidence type="ECO:0000256" key="6">
    <source>
        <dbReference type="ARBA" id="ARBA00022839"/>
    </source>
</evidence>